<dbReference type="InterPro" id="IPR000618">
    <property type="entry name" value="Insect_cuticle"/>
</dbReference>
<proteinExistence type="predicted"/>
<sequence length="188" mass="21127">FSTMYRLFLLSALVAWSVAQQYQNDPKNAAILNDARYLSVDGKFGAAYKQEDGVEFKEESDVDGTRRGTYSYVDPSGQRRTISYTAGKNGFQASGDHLPVGPNPALPQAPQPLYTPLPQYNSPNSNWEQLDNDNYDDQQYNNPAPQRNWASNPQPQPQQWASNPQPQPQQWASNPQPQPQQWASNPTP</sequence>
<feature type="signal peptide" evidence="3">
    <location>
        <begin position="1"/>
        <end position="19"/>
    </location>
</feature>
<protein>
    <recommendedName>
        <fullName evidence="5">Pupal cuticle protein Edg-78E</fullName>
    </recommendedName>
</protein>
<gene>
    <name evidence="4" type="ORF">g.12307</name>
</gene>
<dbReference type="EMBL" id="GEDC01004946">
    <property type="protein sequence ID" value="JAS32352.1"/>
    <property type="molecule type" value="Transcribed_RNA"/>
</dbReference>
<name>A0A1B6E342_9HEMI</name>
<keyword evidence="1" id="KW-0193">Cuticle</keyword>
<evidence type="ECO:0000256" key="2">
    <source>
        <dbReference type="SAM" id="MobiDB-lite"/>
    </source>
</evidence>
<feature type="non-terminal residue" evidence="4">
    <location>
        <position position="1"/>
    </location>
</feature>
<keyword evidence="3" id="KW-0732">Signal</keyword>
<feature type="region of interest" description="Disordered" evidence="2">
    <location>
        <begin position="87"/>
        <end position="188"/>
    </location>
</feature>
<evidence type="ECO:0000256" key="1">
    <source>
        <dbReference type="PROSITE-ProRule" id="PRU00497"/>
    </source>
</evidence>
<reference evidence="4" key="1">
    <citation type="submission" date="2015-12" db="EMBL/GenBank/DDBJ databases">
        <title>De novo transcriptome assembly of four potential Pierce s Disease insect vectors from Arizona vineyards.</title>
        <authorList>
            <person name="Tassone E.E."/>
        </authorList>
    </citation>
    <scope>NUCLEOTIDE SEQUENCE</scope>
</reference>
<dbReference type="InterPro" id="IPR050468">
    <property type="entry name" value="Cuticle_Struct_Prot"/>
</dbReference>
<dbReference type="AlphaFoldDB" id="A0A1B6E342"/>
<dbReference type="Pfam" id="PF00379">
    <property type="entry name" value="Chitin_bind_4"/>
    <property type="match status" value="1"/>
</dbReference>
<evidence type="ECO:0000256" key="3">
    <source>
        <dbReference type="SAM" id="SignalP"/>
    </source>
</evidence>
<dbReference type="PANTHER" id="PTHR10380:SF160">
    <property type="entry name" value="CUTICULAR PROTEIN 100A"/>
    <property type="match status" value="1"/>
</dbReference>
<feature type="compositionally biased region" description="Pro residues" evidence="2">
    <location>
        <begin position="101"/>
        <end position="115"/>
    </location>
</feature>
<accession>A0A1B6E342</accession>
<feature type="non-terminal residue" evidence="4">
    <location>
        <position position="188"/>
    </location>
</feature>
<dbReference type="PANTHER" id="PTHR10380">
    <property type="entry name" value="CUTICLE PROTEIN"/>
    <property type="match status" value="1"/>
</dbReference>
<dbReference type="GO" id="GO:0062129">
    <property type="term" value="C:chitin-based extracellular matrix"/>
    <property type="evidence" value="ECO:0007669"/>
    <property type="project" value="TreeGrafter"/>
</dbReference>
<evidence type="ECO:0008006" key="5">
    <source>
        <dbReference type="Google" id="ProtNLM"/>
    </source>
</evidence>
<evidence type="ECO:0000313" key="4">
    <source>
        <dbReference type="EMBL" id="JAS32352.1"/>
    </source>
</evidence>
<organism evidence="4">
    <name type="scientific">Clastoptera arizonana</name>
    <name type="common">Arizona spittle bug</name>
    <dbReference type="NCBI Taxonomy" id="38151"/>
    <lineage>
        <taxon>Eukaryota</taxon>
        <taxon>Metazoa</taxon>
        <taxon>Ecdysozoa</taxon>
        <taxon>Arthropoda</taxon>
        <taxon>Hexapoda</taxon>
        <taxon>Insecta</taxon>
        <taxon>Pterygota</taxon>
        <taxon>Neoptera</taxon>
        <taxon>Paraneoptera</taxon>
        <taxon>Hemiptera</taxon>
        <taxon>Auchenorrhyncha</taxon>
        <taxon>Cercopoidea</taxon>
        <taxon>Clastopteridae</taxon>
        <taxon>Clastoptera</taxon>
    </lineage>
</organism>
<feature type="chain" id="PRO_5008581727" description="Pupal cuticle protein Edg-78E" evidence="3">
    <location>
        <begin position="20"/>
        <end position="188"/>
    </location>
</feature>
<feature type="compositionally biased region" description="Polar residues" evidence="2">
    <location>
        <begin position="143"/>
        <end position="188"/>
    </location>
</feature>
<dbReference type="PROSITE" id="PS51155">
    <property type="entry name" value="CHIT_BIND_RR_2"/>
    <property type="match status" value="1"/>
</dbReference>
<dbReference type="GO" id="GO:0008010">
    <property type="term" value="F:structural constituent of chitin-based larval cuticle"/>
    <property type="evidence" value="ECO:0007669"/>
    <property type="project" value="TreeGrafter"/>
</dbReference>